<keyword evidence="5 6" id="KW-0472">Membrane</keyword>
<evidence type="ECO:0000313" key="9">
    <source>
        <dbReference type="Proteomes" id="UP001159641"/>
    </source>
</evidence>
<feature type="transmembrane region" description="Helical" evidence="6">
    <location>
        <begin position="208"/>
        <end position="229"/>
    </location>
</feature>
<keyword evidence="3 6" id="KW-0812">Transmembrane</keyword>
<dbReference type="PANTHER" id="PTHR23302:SF35">
    <property type="entry name" value="TRANSMEMBRANE CHANNEL-LIKE PROTEIN 3"/>
    <property type="match status" value="1"/>
</dbReference>
<evidence type="ECO:0000313" key="8">
    <source>
        <dbReference type="EMBL" id="KAJ8778251.1"/>
    </source>
</evidence>
<dbReference type="Proteomes" id="UP001159641">
    <property type="component" value="Unassembled WGS sequence"/>
</dbReference>
<evidence type="ECO:0000256" key="2">
    <source>
        <dbReference type="ARBA" id="ARBA00006510"/>
    </source>
</evidence>
<feature type="transmembrane region" description="Helical" evidence="6">
    <location>
        <begin position="329"/>
        <end position="357"/>
    </location>
</feature>
<evidence type="ECO:0000256" key="1">
    <source>
        <dbReference type="ARBA" id="ARBA00004141"/>
    </source>
</evidence>
<feature type="transmembrane region" description="Helical" evidence="6">
    <location>
        <begin position="290"/>
        <end position="309"/>
    </location>
</feature>
<keyword evidence="9" id="KW-1185">Reference proteome</keyword>
<name>A0AB34GHG8_ESCRO</name>
<comment type="similarity">
    <text evidence="2 6">Belongs to the TMC family.</text>
</comment>
<sequence length="740" mass="84040">MHDWLPGFSPALSIGYRRAVQLLRTGGQSTSQIQFRNLLSSRLLPAGFPAPCPPALITGSQSAAMKPSKASQRYRSIRRNASQHYFYQESLLLSNLDDSFTADETGDSHDPEQIFQNIQFQKDLMANIRCRPWTMGQKLRALRRAKDIVLKFEGRLTRTRGYQAAGAELWRKFARLACNFVVIFIPWEMRIKKIESHFGSGVASYFIFLRWLFGINIVLTIMTGAFIVIPELIAGQPFGSTASKTIPKEHTASAQDLDTVWSLGGYLQYSVLFYGYYGSERRIGRAGYRLPLAYFLVGMAVFAYSFIILLKKYEAILEEQEKKKNKNLAVTICLRVVANILVLLSLAGSIYLIYFVVDRSQKLAQSKKELTLWEKNEVSVVVSLVTMLAPSAFDLIAALEMYHPRTTLRFQLARVLVLYLGNLYSLIIALLDKVNSMSTEETAPPNSTRHWIDSTIFFVTRAAPGEEKWSTPGPGIGLRRNSTWALEQANVLTYTSPLSEANKTTASTQSPQGQCWETYVGQEMLKLSIIDMLFTVASILLIDFFRGLFVRYLSDYWCWDLESKFPEYGEFKIAENVLHLVYNQGMIWMGAFFSPCLPAFNVLKLIGLMYLRSWAVLTCNVPHQQVFRASRSNNFYLAMLLFMLFLCMLPTIFAIVRYKPSLNCGPFSGQEKIYDIVSETIEKDFPAWFGSVVGYVSSPVFILPAVLLLFMLIYYLQSIARSLKLSNHQLRMQIQNASIT</sequence>
<dbReference type="GO" id="GO:0008381">
    <property type="term" value="F:mechanosensitive monoatomic ion channel activity"/>
    <property type="evidence" value="ECO:0007669"/>
    <property type="project" value="TreeGrafter"/>
</dbReference>
<evidence type="ECO:0000256" key="6">
    <source>
        <dbReference type="RuleBase" id="RU310713"/>
    </source>
</evidence>
<dbReference type="InterPro" id="IPR012496">
    <property type="entry name" value="TMC_dom"/>
</dbReference>
<keyword evidence="4 6" id="KW-1133">Transmembrane helix</keyword>
<comment type="subcellular location">
    <subcellularLocation>
        <location evidence="1 6">Membrane</location>
        <topology evidence="1 6">Multi-pass membrane protein</topology>
    </subcellularLocation>
</comment>
<dbReference type="GO" id="GO:0005886">
    <property type="term" value="C:plasma membrane"/>
    <property type="evidence" value="ECO:0007669"/>
    <property type="project" value="InterPro"/>
</dbReference>
<feature type="transmembrane region" description="Helical" evidence="6">
    <location>
        <begin position="692"/>
        <end position="716"/>
    </location>
</feature>
<reference evidence="8 9" key="1">
    <citation type="submission" date="2022-11" db="EMBL/GenBank/DDBJ databases">
        <title>Whole genome sequence of Eschrichtius robustus ER-17-0199.</title>
        <authorList>
            <person name="Bruniche-Olsen A."/>
            <person name="Black A.N."/>
            <person name="Fields C.J."/>
            <person name="Walden K."/>
            <person name="Dewoody J.A."/>
        </authorList>
    </citation>
    <scope>NUCLEOTIDE SEQUENCE [LARGE SCALE GENOMIC DNA]</scope>
    <source>
        <strain evidence="8">ER-17-0199</strain>
        <tissue evidence="8">Blubber</tissue>
    </source>
</reference>
<gene>
    <name evidence="8" type="ORF">J1605_013750</name>
</gene>
<dbReference type="PANTHER" id="PTHR23302">
    <property type="entry name" value="TRANSMEMBRANE CHANNEL-RELATED"/>
    <property type="match status" value="1"/>
</dbReference>
<proteinExistence type="inferred from homology"/>
<evidence type="ECO:0000256" key="3">
    <source>
        <dbReference type="ARBA" id="ARBA00022692"/>
    </source>
</evidence>
<accession>A0AB34GHG8</accession>
<feature type="transmembrane region" description="Helical" evidence="6">
    <location>
        <begin position="411"/>
        <end position="431"/>
    </location>
</feature>
<feature type="transmembrane region" description="Helical" evidence="6">
    <location>
        <begin position="635"/>
        <end position="656"/>
    </location>
</feature>
<evidence type="ECO:0000256" key="4">
    <source>
        <dbReference type="ARBA" id="ARBA00022989"/>
    </source>
</evidence>
<feature type="transmembrane region" description="Helical" evidence="6">
    <location>
        <begin position="532"/>
        <end position="553"/>
    </location>
</feature>
<protein>
    <recommendedName>
        <fullName evidence="6">Transmembrane channel-like protein</fullName>
    </recommendedName>
</protein>
<feature type="transmembrane region" description="Helical" evidence="6">
    <location>
        <begin position="585"/>
        <end position="603"/>
    </location>
</feature>
<comment type="caution">
    <text evidence="8">The sequence shown here is derived from an EMBL/GenBank/DDBJ whole genome shotgun (WGS) entry which is preliminary data.</text>
</comment>
<evidence type="ECO:0000259" key="7">
    <source>
        <dbReference type="Pfam" id="PF07810"/>
    </source>
</evidence>
<dbReference type="Pfam" id="PF07810">
    <property type="entry name" value="TMC"/>
    <property type="match status" value="1"/>
</dbReference>
<organism evidence="8 9">
    <name type="scientific">Eschrichtius robustus</name>
    <name type="common">California gray whale</name>
    <name type="synonym">Eschrichtius gibbosus</name>
    <dbReference type="NCBI Taxonomy" id="9764"/>
    <lineage>
        <taxon>Eukaryota</taxon>
        <taxon>Metazoa</taxon>
        <taxon>Chordata</taxon>
        <taxon>Craniata</taxon>
        <taxon>Vertebrata</taxon>
        <taxon>Euteleostomi</taxon>
        <taxon>Mammalia</taxon>
        <taxon>Eutheria</taxon>
        <taxon>Laurasiatheria</taxon>
        <taxon>Artiodactyla</taxon>
        <taxon>Whippomorpha</taxon>
        <taxon>Cetacea</taxon>
        <taxon>Mysticeti</taxon>
        <taxon>Eschrichtiidae</taxon>
        <taxon>Eschrichtius</taxon>
    </lineage>
</organism>
<dbReference type="InterPro" id="IPR038900">
    <property type="entry name" value="TMC"/>
</dbReference>
<evidence type="ECO:0000256" key="5">
    <source>
        <dbReference type="ARBA" id="ARBA00023136"/>
    </source>
</evidence>
<feature type="domain" description="TMC" evidence="7">
    <location>
        <begin position="515"/>
        <end position="630"/>
    </location>
</feature>
<dbReference type="AlphaFoldDB" id="A0AB34GHG8"/>
<dbReference type="EMBL" id="JAIQCJ010002247">
    <property type="protein sequence ID" value="KAJ8778251.1"/>
    <property type="molecule type" value="Genomic_DNA"/>
</dbReference>
<feature type="transmembrane region" description="Helical" evidence="6">
    <location>
        <begin position="378"/>
        <end position="399"/>
    </location>
</feature>